<comment type="caution">
    <text evidence="2">The sequence shown here is derived from an EMBL/GenBank/DDBJ whole genome shotgun (WGS) entry which is preliminary data.</text>
</comment>
<sequence>MRPLSPRGRGGAAVSPIQMSGKINKASLPPPPPPLPLPPPPHHLRLSFNHRYTSRSPPLYTLPYLVDR</sequence>
<feature type="compositionally biased region" description="Pro residues" evidence="1">
    <location>
        <begin position="28"/>
        <end position="41"/>
    </location>
</feature>
<name>A0A5B7JE60_PORTR</name>
<dbReference type="EMBL" id="VSRR010087133">
    <property type="protein sequence ID" value="MPC91258.1"/>
    <property type="molecule type" value="Genomic_DNA"/>
</dbReference>
<dbReference type="AlphaFoldDB" id="A0A5B7JE60"/>
<feature type="region of interest" description="Disordered" evidence="1">
    <location>
        <begin position="1"/>
        <end position="42"/>
    </location>
</feature>
<keyword evidence="3" id="KW-1185">Reference proteome</keyword>
<evidence type="ECO:0000313" key="3">
    <source>
        <dbReference type="Proteomes" id="UP000324222"/>
    </source>
</evidence>
<accession>A0A5B7JE60</accession>
<evidence type="ECO:0000256" key="1">
    <source>
        <dbReference type="SAM" id="MobiDB-lite"/>
    </source>
</evidence>
<reference evidence="2 3" key="1">
    <citation type="submission" date="2019-05" db="EMBL/GenBank/DDBJ databases">
        <title>Another draft genome of Portunus trituberculatus and its Hox gene families provides insights of decapod evolution.</title>
        <authorList>
            <person name="Jeong J.-H."/>
            <person name="Song I."/>
            <person name="Kim S."/>
            <person name="Choi T."/>
            <person name="Kim D."/>
            <person name="Ryu S."/>
            <person name="Kim W."/>
        </authorList>
    </citation>
    <scope>NUCLEOTIDE SEQUENCE [LARGE SCALE GENOMIC DNA]</scope>
    <source>
        <tissue evidence="2">Muscle</tissue>
    </source>
</reference>
<gene>
    <name evidence="2" type="ORF">E2C01_086282</name>
</gene>
<dbReference type="Proteomes" id="UP000324222">
    <property type="component" value="Unassembled WGS sequence"/>
</dbReference>
<proteinExistence type="predicted"/>
<evidence type="ECO:0000313" key="2">
    <source>
        <dbReference type="EMBL" id="MPC91258.1"/>
    </source>
</evidence>
<organism evidence="2 3">
    <name type="scientific">Portunus trituberculatus</name>
    <name type="common">Swimming crab</name>
    <name type="synonym">Neptunus trituberculatus</name>
    <dbReference type="NCBI Taxonomy" id="210409"/>
    <lineage>
        <taxon>Eukaryota</taxon>
        <taxon>Metazoa</taxon>
        <taxon>Ecdysozoa</taxon>
        <taxon>Arthropoda</taxon>
        <taxon>Crustacea</taxon>
        <taxon>Multicrustacea</taxon>
        <taxon>Malacostraca</taxon>
        <taxon>Eumalacostraca</taxon>
        <taxon>Eucarida</taxon>
        <taxon>Decapoda</taxon>
        <taxon>Pleocyemata</taxon>
        <taxon>Brachyura</taxon>
        <taxon>Eubrachyura</taxon>
        <taxon>Portunoidea</taxon>
        <taxon>Portunidae</taxon>
        <taxon>Portuninae</taxon>
        <taxon>Portunus</taxon>
    </lineage>
</organism>
<protein>
    <submittedName>
        <fullName evidence="2">Uncharacterized protein</fullName>
    </submittedName>
</protein>